<reference evidence="2" key="1">
    <citation type="journal article" date="2018" name="PLoS ONE">
        <title>Chinook salmon (Oncorhynchus tshawytscha) genome and transcriptome.</title>
        <authorList>
            <person name="Christensen K.A."/>
            <person name="Leong J.S."/>
            <person name="Sakhrani D."/>
            <person name="Biagi C.A."/>
            <person name="Minkley D.R."/>
            <person name="Withler R.E."/>
            <person name="Rondeau E.B."/>
            <person name="Koop B.F."/>
            <person name="Devlin R.H."/>
        </authorList>
    </citation>
    <scope>NUCLEOTIDE SEQUENCE [LARGE SCALE GENOMIC DNA]</scope>
</reference>
<evidence type="ECO:0000313" key="1">
    <source>
        <dbReference type="Ensembl" id="ENSOTSP00005126296.1"/>
    </source>
</evidence>
<dbReference type="Ensembl" id="ENSOTST00005191702.1">
    <property type="protein sequence ID" value="ENSOTSP00005126296.1"/>
    <property type="gene ID" value="ENSOTSG00005049497.1"/>
</dbReference>
<keyword evidence="2" id="KW-1185">Reference proteome</keyword>
<proteinExistence type="predicted"/>
<dbReference type="AlphaFoldDB" id="A0AAZ3QBN8"/>
<organism evidence="1 2">
    <name type="scientific">Oncorhynchus tshawytscha</name>
    <name type="common">Chinook salmon</name>
    <name type="synonym">Salmo tshawytscha</name>
    <dbReference type="NCBI Taxonomy" id="74940"/>
    <lineage>
        <taxon>Eukaryota</taxon>
        <taxon>Metazoa</taxon>
        <taxon>Chordata</taxon>
        <taxon>Craniata</taxon>
        <taxon>Vertebrata</taxon>
        <taxon>Euteleostomi</taxon>
        <taxon>Actinopterygii</taxon>
        <taxon>Neopterygii</taxon>
        <taxon>Teleostei</taxon>
        <taxon>Protacanthopterygii</taxon>
        <taxon>Salmoniformes</taxon>
        <taxon>Salmonidae</taxon>
        <taxon>Salmoninae</taxon>
        <taxon>Oncorhynchus</taxon>
    </lineage>
</organism>
<name>A0AAZ3QBN8_ONCTS</name>
<dbReference type="PANTHER" id="PTHR21705">
    <property type="entry name" value="RAI16 PROTEIN-RELATED"/>
    <property type="match status" value="1"/>
</dbReference>
<protein>
    <submittedName>
        <fullName evidence="1">Uncharacterized protein</fullName>
    </submittedName>
</protein>
<dbReference type="Pfam" id="PF10257">
    <property type="entry name" value="RAI16-like"/>
    <property type="match status" value="1"/>
</dbReference>
<dbReference type="InterPro" id="IPR019384">
    <property type="entry name" value="FHIP"/>
</dbReference>
<reference evidence="1" key="3">
    <citation type="submission" date="2025-09" db="UniProtKB">
        <authorList>
            <consortium name="Ensembl"/>
        </authorList>
    </citation>
    <scope>IDENTIFICATION</scope>
</reference>
<accession>A0AAZ3QBN8</accession>
<dbReference type="Proteomes" id="UP000694402">
    <property type="component" value="Unassembled WGS sequence"/>
</dbReference>
<reference evidence="1" key="2">
    <citation type="submission" date="2025-08" db="UniProtKB">
        <authorList>
            <consortium name="Ensembl"/>
        </authorList>
    </citation>
    <scope>IDENTIFICATION</scope>
</reference>
<sequence length="100" mass="11267">VNVCLFISTLSDDKDPVTDTNIPSHLEESGETGPCMEYLLHHKILETIYTQGKADCPPGMKQQVLSFYTKLLGCIRQPVLPHINVHRPVLVRSQKFSCNM</sequence>
<dbReference type="PANTHER" id="PTHR21705:SF10">
    <property type="entry name" value="FHF COMPLEX SUBUNIT HOOK INTERACTING PROTEIN 2A"/>
    <property type="match status" value="1"/>
</dbReference>
<evidence type="ECO:0000313" key="2">
    <source>
        <dbReference type="Proteomes" id="UP000694402"/>
    </source>
</evidence>